<dbReference type="AlphaFoldDB" id="A0A7S2ETT8"/>
<reference evidence="2" key="1">
    <citation type="submission" date="2021-01" db="EMBL/GenBank/DDBJ databases">
        <authorList>
            <person name="Corre E."/>
            <person name="Pelletier E."/>
            <person name="Niang G."/>
            <person name="Scheremetjew M."/>
            <person name="Finn R."/>
            <person name="Kale V."/>
            <person name="Holt S."/>
            <person name="Cochrane G."/>
            <person name="Meng A."/>
            <person name="Brown T."/>
            <person name="Cohen L."/>
        </authorList>
    </citation>
    <scope>NUCLEOTIDE SEQUENCE</scope>
    <source>
        <strain evidence="2">Pop2</strain>
    </source>
</reference>
<protein>
    <submittedName>
        <fullName evidence="2">Uncharacterized protein</fullName>
    </submittedName>
</protein>
<evidence type="ECO:0000256" key="1">
    <source>
        <dbReference type="SAM" id="MobiDB-lite"/>
    </source>
</evidence>
<gene>
    <name evidence="2" type="ORF">DBRI1063_LOCUS23104</name>
</gene>
<organism evidence="2">
    <name type="scientific">Ditylum brightwellii</name>
    <dbReference type="NCBI Taxonomy" id="49249"/>
    <lineage>
        <taxon>Eukaryota</taxon>
        <taxon>Sar</taxon>
        <taxon>Stramenopiles</taxon>
        <taxon>Ochrophyta</taxon>
        <taxon>Bacillariophyta</taxon>
        <taxon>Mediophyceae</taxon>
        <taxon>Lithodesmiophycidae</taxon>
        <taxon>Lithodesmiales</taxon>
        <taxon>Lithodesmiaceae</taxon>
        <taxon>Ditylum</taxon>
    </lineage>
</organism>
<name>A0A7S2ETT8_9STRA</name>
<feature type="compositionally biased region" description="Low complexity" evidence="1">
    <location>
        <begin position="171"/>
        <end position="182"/>
    </location>
</feature>
<feature type="region of interest" description="Disordered" evidence="1">
    <location>
        <begin position="168"/>
        <end position="195"/>
    </location>
</feature>
<sequence length="195" mass="21173">MKGKGGEGCVLVLRVQIDEYVGIVREDGFERGRVAYLFAQRGGIDEADLIARVQQALLAASEQNGAVDQRAVARRVLQVHLHVQAVGVGAEQGEHFAVPVADHGVHPVAVALAVVLPQRHDVALYGPTDDVLIERIARREICYPHKLRSLSAVLPPSSLTRLTRQQTDFTSGRARAGSSAAGNQPAPRYRARIHR</sequence>
<dbReference type="EMBL" id="HBGN01036025">
    <property type="protein sequence ID" value="CAD9353690.1"/>
    <property type="molecule type" value="Transcribed_RNA"/>
</dbReference>
<evidence type="ECO:0000313" key="2">
    <source>
        <dbReference type="EMBL" id="CAD9353690.1"/>
    </source>
</evidence>
<proteinExistence type="predicted"/>
<accession>A0A7S2ETT8</accession>